<dbReference type="InterPro" id="IPR013706">
    <property type="entry name" value="PDE1_N"/>
</dbReference>
<dbReference type="GO" id="GO:0004114">
    <property type="term" value="F:3',5'-cyclic-nucleotide phosphodiesterase activity"/>
    <property type="evidence" value="ECO:0007669"/>
    <property type="project" value="InterPro"/>
</dbReference>
<dbReference type="AlphaFoldDB" id="A0A443R5Z7"/>
<reference evidence="6 7" key="1">
    <citation type="journal article" date="2018" name="Gigascience">
        <title>Genomes of trombidid mites reveal novel predicted allergens and laterally-transferred genes associated with secondary metabolism.</title>
        <authorList>
            <person name="Dong X."/>
            <person name="Chaisiri K."/>
            <person name="Xia D."/>
            <person name="Armstrong S.D."/>
            <person name="Fang Y."/>
            <person name="Donnelly M.J."/>
            <person name="Kadowaki T."/>
            <person name="McGarry J.W."/>
            <person name="Darby A.C."/>
            <person name="Makepeace B.L."/>
        </authorList>
    </citation>
    <scope>NUCLEOTIDE SEQUENCE [LARGE SCALE GENOMIC DNA]</scope>
    <source>
        <strain evidence="6">UoL-WK</strain>
    </source>
</reference>
<dbReference type="InterPro" id="IPR036971">
    <property type="entry name" value="PDEase_catalytic_dom_sf"/>
</dbReference>
<evidence type="ECO:0000313" key="6">
    <source>
        <dbReference type="EMBL" id="RWS10685.1"/>
    </source>
</evidence>
<dbReference type="Proteomes" id="UP000285301">
    <property type="component" value="Unassembled WGS sequence"/>
</dbReference>
<gene>
    <name evidence="6" type="ORF">B4U79_09032</name>
</gene>
<dbReference type="GO" id="GO:0007165">
    <property type="term" value="P:signal transduction"/>
    <property type="evidence" value="ECO:0007669"/>
    <property type="project" value="InterPro"/>
</dbReference>
<feature type="domain" description="PDEase" evidence="5">
    <location>
        <begin position="136"/>
        <end position="249"/>
    </location>
</feature>
<evidence type="ECO:0000259" key="5">
    <source>
        <dbReference type="PROSITE" id="PS51845"/>
    </source>
</evidence>
<dbReference type="PROSITE" id="PS51845">
    <property type="entry name" value="PDEASE_I_2"/>
    <property type="match status" value="1"/>
</dbReference>
<dbReference type="EMBL" id="NCKU01002004">
    <property type="protein sequence ID" value="RWS10685.1"/>
    <property type="molecule type" value="Genomic_DNA"/>
</dbReference>
<keyword evidence="3" id="KW-0378">Hydrolase</keyword>
<organism evidence="6 7">
    <name type="scientific">Dinothrombium tinctorium</name>
    <dbReference type="NCBI Taxonomy" id="1965070"/>
    <lineage>
        <taxon>Eukaryota</taxon>
        <taxon>Metazoa</taxon>
        <taxon>Ecdysozoa</taxon>
        <taxon>Arthropoda</taxon>
        <taxon>Chelicerata</taxon>
        <taxon>Arachnida</taxon>
        <taxon>Acari</taxon>
        <taxon>Acariformes</taxon>
        <taxon>Trombidiformes</taxon>
        <taxon>Prostigmata</taxon>
        <taxon>Anystina</taxon>
        <taxon>Parasitengona</taxon>
        <taxon>Trombidioidea</taxon>
        <taxon>Trombidiidae</taxon>
        <taxon>Dinothrombium</taxon>
    </lineage>
</organism>
<keyword evidence="2" id="KW-0479">Metal-binding</keyword>
<evidence type="ECO:0000256" key="2">
    <source>
        <dbReference type="ARBA" id="ARBA00022723"/>
    </source>
</evidence>
<dbReference type="GO" id="GO:0046872">
    <property type="term" value="F:metal ion binding"/>
    <property type="evidence" value="ECO:0007669"/>
    <property type="project" value="UniProtKB-KW"/>
</dbReference>
<evidence type="ECO:0000313" key="7">
    <source>
        <dbReference type="Proteomes" id="UP000285301"/>
    </source>
</evidence>
<dbReference type="PANTHER" id="PTHR11347">
    <property type="entry name" value="CYCLIC NUCLEOTIDE PHOSPHODIESTERASE"/>
    <property type="match status" value="1"/>
</dbReference>
<feature type="compositionally biased region" description="Polar residues" evidence="4">
    <location>
        <begin position="290"/>
        <end position="300"/>
    </location>
</feature>
<sequence>MDETRKWSIAGVRKKPLPVRTPSEPSSLRIKAQPTITAQEKPLLKELSSDLRKTSLKTLSAKPWTRRLLDEEDDLSEVQPDAVPNEVREWLATTFTRNNQAQKRRSEDKPKFRSVANAIRAGIMVDRLYRRLCSSNMVQIPTNIADILKNVDEWSFEIFAFGEAANNQVLKYLSYELFNRYGLLHKFKVPQINLDNFLFQIEQGYIKYKNPYHNNLHAADVTQSVHYILCQLGLVGDKERELGLPYSPLCDRNTTLVPDSQIGFIDFIVGPSMEVCGDLLDKIHQTIQASRRQHSSGSSEESFDENEKELKSRPKSLSAMKSTKAVLSLDSVGDKLKSRPITSAPASPRPWIACLEENRTKWQERAVIDHKLREQNKVKTAGEEFKLSQSPESEL</sequence>
<name>A0A443R5Z7_9ACAR</name>
<dbReference type="STRING" id="1965070.A0A443R5Z7"/>
<keyword evidence="1" id="KW-0140">cGMP</keyword>
<dbReference type="Pfam" id="PF00233">
    <property type="entry name" value="PDEase_I"/>
    <property type="match status" value="1"/>
</dbReference>
<protein>
    <submittedName>
        <fullName evidence="6">Calcium/calmodulin-dependent 3</fullName>
    </submittedName>
</protein>
<evidence type="ECO:0000256" key="3">
    <source>
        <dbReference type="ARBA" id="ARBA00022801"/>
    </source>
</evidence>
<feature type="region of interest" description="Disordered" evidence="4">
    <location>
        <begin position="290"/>
        <end position="319"/>
    </location>
</feature>
<dbReference type="Pfam" id="PF08499">
    <property type="entry name" value="PDEase_I_N"/>
    <property type="match status" value="1"/>
</dbReference>
<dbReference type="OrthoDB" id="189220at2759"/>
<feature type="region of interest" description="Disordered" evidence="4">
    <location>
        <begin position="1"/>
        <end position="29"/>
    </location>
</feature>
<dbReference type="Gene3D" id="1.10.1300.10">
    <property type="entry name" value="3'5'-cyclic nucleotide phosphodiesterase, catalytic domain"/>
    <property type="match status" value="2"/>
</dbReference>
<keyword evidence="7" id="KW-1185">Reference proteome</keyword>
<evidence type="ECO:0000256" key="4">
    <source>
        <dbReference type="SAM" id="MobiDB-lite"/>
    </source>
</evidence>
<evidence type="ECO:0000256" key="1">
    <source>
        <dbReference type="ARBA" id="ARBA00022535"/>
    </source>
</evidence>
<comment type="caution">
    <text evidence="6">The sequence shown here is derived from an EMBL/GenBank/DDBJ whole genome shotgun (WGS) entry which is preliminary data.</text>
</comment>
<accession>A0A443R5Z7</accession>
<dbReference type="SUPFAM" id="SSF109604">
    <property type="entry name" value="HD-domain/PDEase-like"/>
    <property type="match status" value="1"/>
</dbReference>
<proteinExistence type="predicted"/>
<dbReference type="InterPro" id="IPR002073">
    <property type="entry name" value="PDEase_catalytic_dom"/>
</dbReference>